<comment type="similarity">
    <text evidence="2 8">Belongs to the glycosyl hydrolase 28 family.</text>
</comment>
<dbReference type="GO" id="GO:0005975">
    <property type="term" value="P:carbohydrate metabolic process"/>
    <property type="evidence" value="ECO:0007669"/>
    <property type="project" value="InterPro"/>
</dbReference>
<dbReference type="InterPro" id="IPR012334">
    <property type="entry name" value="Pectin_lyas_fold"/>
</dbReference>
<evidence type="ECO:0000256" key="6">
    <source>
        <dbReference type="ARBA" id="ARBA00023295"/>
    </source>
</evidence>
<dbReference type="GO" id="GO:0071555">
    <property type="term" value="P:cell wall organization"/>
    <property type="evidence" value="ECO:0007669"/>
    <property type="project" value="UniProtKB-KW"/>
</dbReference>
<evidence type="ECO:0000256" key="1">
    <source>
        <dbReference type="ARBA" id="ARBA00004191"/>
    </source>
</evidence>
<keyword evidence="6 8" id="KW-0326">Glycosidase</keyword>
<evidence type="ECO:0000256" key="7">
    <source>
        <dbReference type="ARBA" id="ARBA00023316"/>
    </source>
</evidence>
<feature type="signal peptide" evidence="9">
    <location>
        <begin position="1"/>
        <end position="23"/>
    </location>
</feature>
<feature type="chain" id="PRO_5032915696" evidence="9">
    <location>
        <begin position="24"/>
        <end position="245"/>
    </location>
</feature>
<dbReference type="SUPFAM" id="SSF51126">
    <property type="entry name" value="Pectin lyase-like"/>
    <property type="match status" value="1"/>
</dbReference>
<comment type="caution">
    <text evidence="10">The sequence shown here is derived from an EMBL/GenBank/DDBJ whole genome shotgun (WGS) entry which is preliminary data.</text>
</comment>
<dbReference type="EMBL" id="JAAIUW010000010">
    <property type="protein sequence ID" value="KAF7813517.1"/>
    <property type="molecule type" value="Genomic_DNA"/>
</dbReference>
<sequence>MAIAVRSAIFILCLALASYTALANEVVINVLNFGAKPNPKFDSTGAFMKAWQVVKKSPLHAKLLVPKGEFKVSSMFFAGPCLSLTGVTIEVQGTILAPTDPSEYVNGDWLFFQDLVGLNLMGGGTFNAQGRSVWPFSQPCPPGDASSCQRSPATFQFRNVKKSIVQNIKSVDAMGYDMTISNSDDITIQSFEMITAPDSPNKDDPIRIDTSANIKVAQTHFRHGANCLSLARGPTDPAILKSNCL</sequence>
<dbReference type="Pfam" id="PF00295">
    <property type="entry name" value="Glyco_hydro_28"/>
    <property type="match status" value="1"/>
</dbReference>
<dbReference type="Gene3D" id="2.160.20.10">
    <property type="entry name" value="Single-stranded right-handed beta-helix, Pectin lyase-like"/>
    <property type="match status" value="1"/>
</dbReference>
<organism evidence="10 11">
    <name type="scientific">Senna tora</name>
    <dbReference type="NCBI Taxonomy" id="362788"/>
    <lineage>
        <taxon>Eukaryota</taxon>
        <taxon>Viridiplantae</taxon>
        <taxon>Streptophyta</taxon>
        <taxon>Embryophyta</taxon>
        <taxon>Tracheophyta</taxon>
        <taxon>Spermatophyta</taxon>
        <taxon>Magnoliopsida</taxon>
        <taxon>eudicotyledons</taxon>
        <taxon>Gunneridae</taxon>
        <taxon>Pentapetalae</taxon>
        <taxon>rosids</taxon>
        <taxon>fabids</taxon>
        <taxon>Fabales</taxon>
        <taxon>Fabaceae</taxon>
        <taxon>Caesalpinioideae</taxon>
        <taxon>Cassia clade</taxon>
        <taxon>Senna</taxon>
    </lineage>
</organism>
<accession>A0A834W8Y6</accession>
<keyword evidence="3" id="KW-0134">Cell wall</keyword>
<dbReference type="Proteomes" id="UP000634136">
    <property type="component" value="Unassembled WGS sequence"/>
</dbReference>
<gene>
    <name evidence="10" type="ORF">G2W53_034493</name>
</gene>
<evidence type="ECO:0000313" key="11">
    <source>
        <dbReference type="Proteomes" id="UP000634136"/>
    </source>
</evidence>
<dbReference type="InterPro" id="IPR000743">
    <property type="entry name" value="Glyco_hydro_28"/>
</dbReference>
<evidence type="ECO:0000256" key="5">
    <source>
        <dbReference type="ARBA" id="ARBA00022801"/>
    </source>
</evidence>
<keyword evidence="5 8" id="KW-0378">Hydrolase</keyword>
<evidence type="ECO:0000256" key="9">
    <source>
        <dbReference type="SAM" id="SignalP"/>
    </source>
</evidence>
<name>A0A834W8Y6_9FABA</name>
<comment type="subcellular location">
    <subcellularLocation>
        <location evidence="1">Secreted</location>
        <location evidence="1">Cell wall</location>
    </subcellularLocation>
</comment>
<dbReference type="PANTHER" id="PTHR31375">
    <property type="match status" value="1"/>
</dbReference>
<dbReference type="AlphaFoldDB" id="A0A834W8Y6"/>
<dbReference type="GO" id="GO:0004650">
    <property type="term" value="F:polygalacturonase activity"/>
    <property type="evidence" value="ECO:0007669"/>
    <property type="project" value="InterPro"/>
</dbReference>
<evidence type="ECO:0000313" key="10">
    <source>
        <dbReference type="EMBL" id="KAF7813517.1"/>
    </source>
</evidence>
<evidence type="ECO:0000256" key="4">
    <source>
        <dbReference type="ARBA" id="ARBA00022525"/>
    </source>
</evidence>
<keyword evidence="4" id="KW-0964">Secreted</keyword>
<proteinExistence type="inferred from homology"/>
<evidence type="ECO:0000256" key="8">
    <source>
        <dbReference type="RuleBase" id="RU361169"/>
    </source>
</evidence>
<keyword evidence="11" id="KW-1185">Reference proteome</keyword>
<protein>
    <submittedName>
        <fullName evidence="10">Exopolygalacturonase-like</fullName>
    </submittedName>
</protein>
<keyword evidence="9" id="KW-0732">Signal</keyword>
<keyword evidence="7" id="KW-0961">Cell wall biogenesis/degradation</keyword>
<dbReference type="OrthoDB" id="187139at2759"/>
<evidence type="ECO:0000256" key="2">
    <source>
        <dbReference type="ARBA" id="ARBA00008834"/>
    </source>
</evidence>
<dbReference type="InterPro" id="IPR011050">
    <property type="entry name" value="Pectin_lyase_fold/virulence"/>
</dbReference>
<reference evidence="10" key="1">
    <citation type="submission" date="2020-09" db="EMBL/GenBank/DDBJ databases">
        <title>Genome-Enabled Discovery of Anthraquinone Biosynthesis in Senna tora.</title>
        <authorList>
            <person name="Kang S.-H."/>
            <person name="Pandey R.P."/>
            <person name="Lee C.-M."/>
            <person name="Sim J.-S."/>
            <person name="Jeong J.-T."/>
            <person name="Choi B.-S."/>
            <person name="Jung M."/>
            <person name="Ginzburg D."/>
            <person name="Zhao K."/>
            <person name="Won S.Y."/>
            <person name="Oh T.-J."/>
            <person name="Yu Y."/>
            <person name="Kim N.-H."/>
            <person name="Lee O.R."/>
            <person name="Lee T.-H."/>
            <person name="Bashyal P."/>
            <person name="Kim T.-S."/>
            <person name="Lee W.-H."/>
            <person name="Kawkins C."/>
            <person name="Kim C.-K."/>
            <person name="Kim J.S."/>
            <person name="Ahn B.O."/>
            <person name="Rhee S.Y."/>
            <person name="Sohng J.K."/>
        </authorList>
    </citation>
    <scope>NUCLEOTIDE SEQUENCE</scope>
    <source>
        <tissue evidence="10">Leaf</tissue>
    </source>
</reference>
<evidence type="ECO:0000256" key="3">
    <source>
        <dbReference type="ARBA" id="ARBA00022512"/>
    </source>
</evidence>